<evidence type="ECO:0000256" key="1">
    <source>
        <dbReference type="SAM" id="Phobius"/>
    </source>
</evidence>
<dbReference type="RefSeq" id="WP_132302950.1">
    <property type="nucleotide sequence ID" value="NZ_CP170642.1"/>
</dbReference>
<feature type="transmembrane region" description="Helical" evidence="1">
    <location>
        <begin position="12"/>
        <end position="33"/>
    </location>
</feature>
<keyword evidence="1" id="KW-1133">Transmembrane helix</keyword>
<evidence type="ECO:0000313" key="2">
    <source>
        <dbReference type="EMBL" id="TCK64912.1"/>
    </source>
</evidence>
<feature type="transmembrane region" description="Helical" evidence="1">
    <location>
        <begin position="39"/>
        <end position="56"/>
    </location>
</feature>
<dbReference type="AlphaFoldDB" id="A0A4R1KJK9"/>
<dbReference type="Proteomes" id="UP000295496">
    <property type="component" value="Unassembled WGS sequence"/>
</dbReference>
<keyword evidence="1" id="KW-0812">Transmembrane</keyword>
<comment type="caution">
    <text evidence="2">The sequence shown here is derived from an EMBL/GenBank/DDBJ whole genome shotgun (WGS) entry which is preliminary data.</text>
</comment>
<keyword evidence="3" id="KW-1185">Reference proteome</keyword>
<accession>A0A4R1KJK9</accession>
<gene>
    <name evidence="2" type="ORF">EV692_2396</name>
</gene>
<keyword evidence="1" id="KW-0472">Membrane</keyword>
<reference evidence="2 3" key="1">
    <citation type="submission" date="2019-03" db="EMBL/GenBank/DDBJ databases">
        <title>Genomic Encyclopedia of Type Strains, Phase IV (KMG-IV): sequencing the most valuable type-strain genomes for metagenomic binning, comparative biology and taxonomic classification.</title>
        <authorList>
            <person name="Goeker M."/>
        </authorList>
    </citation>
    <scope>NUCLEOTIDE SEQUENCE [LARGE SCALE GENOMIC DNA]</scope>
    <source>
        <strain evidence="2 3">DSM 10053</strain>
    </source>
</reference>
<sequence length="89" mass="10485">MFKWLIDFIDNVFIKIAIFIGFLLLLVLGVWLYQTHLTWFFISGAIFLLVLIGSFIDEDKLNAKNQADWEKIKARFKRKPKTPPNKLVN</sequence>
<organism evidence="2 3">
    <name type="scientific">Lonepinella koalarum</name>
    <dbReference type="NCBI Taxonomy" id="53417"/>
    <lineage>
        <taxon>Bacteria</taxon>
        <taxon>Pseudomonadati</taxon>
        <taxon>Pseudomonadota</taxon>
        <taxon>Gammaproteobacteria</taxon>
        <taxon>Pasteurellales</taxon>
        <taxon>Pasteurellaceae</taxon>
        <taxon>Lonepinella</taxon>
    </lineage>
</organism>
<dbReference type="EMBL" id="SMGJ01000012">
    <property type="protein sequence ID" value="TCK64912.1"/>
    <property type="molecule type" value="Genomic_DNA"/>
</dbReference>
<evidence type="ECO:0000313" key="3">
    <source>
        <dbReference type="Proteomes" id="UP000295496"/>
    </source>
</evidence>
<protein>
    <submittedName>
        <fullName evidence="2">Uncharacterized protein</fullName>
    </submittedName>
</protein>
<name>A0A4R1KJK9_9PAST</name>
<proteinExistence type="predicted"/>